<comment type="caution">
    <text evidence="1">The sequence shown here is derived from an EMBL/GenBank/DDBJ whole genome shotgun (WGS) entry which is preliminary data.</text>
</comment>
<feature type="non-terminal residue" evidence="1">
    <location>
        <position position="67"/>
    </location>
</feature>
<keyword evidence="2" id="KW-1185">Reference proteome</keyword>
<proteinExistence type="predicted"/>
<evidence type="ECO:0000313" key="2">
    <source>
        <dbReference type="Proteomes" id="UP000468901"/>
    </source>
</evidence>
<gene>
    <name evidence="1" type="ORF">F2P47_13105</name>
</gene>
<accession>A0A6N6VL75</accession>
<sequence>MSKLAEEVAALMREVAALEIMPRFRALKDGEVEEKSKGDYVTIPLKNSAIAVAWARVIQSSDRFAED</sequence>
<name>A0A6N6VL75_9HYPH</name>
<protein>
    <recommendedName>
        <fullName evidence="3">Inositol monophosphatase</fullName>
    </recommendedName>
</protein>
<organism evidence="1 2">
    <name type="scientific">Parvibaculum sedimenti</name>
    <dbReference type="NCBI Taxonomy" id="2608632"/>
    <lineage>
        <taxon>Bacteria</taxon>
        <taxon>Pseudomonadati</taxon>
        <taxon>Pseudomonadota</taxon>
        <taxon>Alphaproteobacteria</taxon>
        <taxon>Hyphomicrobiales</taxon>
        <taxon>Parvibaculaceae</taxon>
        <taxon>Parvibaculum</taxon>
    </lineage>
</organism>
<dbReference type="Proteomes" id="UP000468901">
    <property type="component" value="Unassembled WGS sequence"/>
</dbReference>
<evidence type="ECO:0008006" key="3">
    <source>
        <dbReference type="Google" id="ProtNLM"/>
    </source>
</evidence>
<evidence type="ECO:0000313" key="1">
    <source>
        <dbReference type="EMBL" id="KAB7739362.1"/>
    </source>
</evidence>
<reference evidence="1 2" key="1">
    <citation type="submission" date="2019-09" db="EMBL/GenBank/DDBJ databases">
        <title>Parvibaculum sedimenti sp. nov., isolated from sediment.</title>
        <authorList>
            <person name="Wang Y."/>
        </authorList>
    </citation>
    <scope>NUCLEOTIDE SEQUENCE [LARGE SCALE GENOMIC DNA]</scope>
    <source>
        <strain evidence="1 2">HXT-9</strain>
    </source>
</reference>
<dbReference type="EMBL" id="WESC01000011">
    <property type="protein sequence ID" value="KAB7739362.1"/>
    <property type="molecule type" value="Genomic_DNA"/>
</dbReference>
<dbReference type="AlphaFoldDB" id="A0A6N6VL75"/>